<feature type="transmembrane region" description="Helical" evidence="6">
    <location>
        <begin position="7"/>
        <end position="28"/>
    </location>
</feature>
<dbReference type="AlphaFoldDB" id="A0A9D2HFX9"/>
<accession>A0A9D2HFX9</accession>
<feature type="transmembrane region" description="Helical" evidence="6">
    <location>
        <begin position="265"/>
        <end position="286"/>
    </location>
</feature>
<feature type="domain" description="Type II secretion system protein GspF" evidence="7">
    <location>
        <begin position="156"/>
        <end position="283"/>
    </location>
</feature>
<evidence type="ECO:0000256" key="6">
    <source>
        <dbReference type="SAM" id="Phobius"/>
    </source>
</evidence>
<evidence type="ECO:0000256" key="2">
    <source>
        <dbReference type="ARBA" id="ARBA00022475"/>
    </source>
</evidence>
<sequence>MINWFQVIVMVLATPFTVLWFILLKRYGHTFDAYIAGLSPEEYRMPELFFIGMGFMQLIHYDLHSDRARKRIKEIGEIKGKKYAEYYYYISQSAMFTYFLTLTPVVLAFSALADEPYIAVLGIALTILLVKYLDEELNDKLESRRDELILDLPQMLSKMALLINSGMVMREAWDKVAETGDRALYQEMRITTEEMRNGASEMEAYMNFADRCSVKEVRKMTSTLIQNMQKGNKEITYFLSEMSNELWEEKKNMVRQKGEVAGTKLLIPTGMIFIGILILIIVPIFMNGF</sequence>
<proteinExistence type="predicted"/>
<gene>
    <name evidence="8" type="ORF">IAA07_04980</name>
</gene>
<feature type="transmembrane region" description="Helical" evidence="6">
    <location>
        <begin position="117"/>
        <end position="134"/>
    </location>
</feature>
<evidence type="ECO:0000256" key="3">
    <source>
        <dbReference type="ARBA" id="ARBA00022692"/>
    </source>
</evidence>
<protein>
    <submittedName>
        <fullName evidence="8">Type II secretion system F family protein</fullName>
    </submittedName>
</protein>
<reference evidence="8" key="1">
    <citation type="journal article" date="2021" name="PeerJ">
        <title>Extensive microbial diversity within the chicken gut microbiome revealed by metagenomics and culture.</title>
        <authorList>
            <person name="Gilroy R."/>
            <person name="Ravi A."/>
            <person name="Getino M."/>
            <person name="Pursley I."/>
            <person name="Horton D.L."/>
            <person name="Alikhan N.F."/>
            <person name="Baker D."/>
            <person name="Gharbi K."/>
            <person name="Hall N."/>
            <person name="Watson M."/>
            <person name="Adriaenssens E.M."/>
            <person name="Foster-Nyarko E."/>
            <person name="Jarju S."/>
            <person name="Secka A."/>
            <person name="Antonio M."/>
            <person name="Oren A."/>
            <person name="Chaudhuri R.R."/>
            <person name="La Ragione R."/>
            <person name="Hildebrand F."/>
            <person name="Pallen M.J."/>
        </authorList>
    </citation>
    <scope>NUCLEOTIDE SEQUENCE</scope>
    <source>
        <strain evidence="8">CHK178-16964</strain>
    </source>
</reference>
<dbReference type="GO" id="GO:0005886">
    <property type="term" value="C:plasma membrane"/>
    <property type="evidence" value="ECO:0007669"/>
    <property type="project" value="UniProtKB-SubCell"/>
</dbReference>
<name>A0A9D2HFX9_9FIRM</name>
<feature type="transmembrane region" description="Helical" evidence="6">
    <location>
        <begin position="86"/>
        <end position="111"/>
    </location>
</feature>
<organism evidence="8 9">
    <name type="scientific">Candidatus Lachnoclostridium stercoravium</name>
    <dbReference type="NCBI Taxonomy" id="2838633"/>
    <lineage>
        <taxon>Bacteria</taxon>
        <taxon>Bacillati</taxon>
        <taxon>Bacillota</taxon>
        <taxon>Clostridia</taxon>
        <taxon>Lachnospirales</taxon>
        <taxon>Lachnospiraceae</taxon>
    </lineage>
</organism>
<dbReference type="Pfam" id="PF00482">
    <property type="entry name" value="T2SSF"/>
    <property type="match status" value="1"/>
</dbReference>
<evidence type="ECO:0000256" key="4">
    <source>
        <dbReference type="ARBA" id="ARBA00022989"/>
    </source>
</evidence>
<keyword evidence="3 6" id="KW-0812">Transmembrane</keyword>
<dbReference type="EMBL" id="DWZA01000047">
    <property type="protein sequence ID" value="HJA70921.1"/>
    <property type="molecule type" value="Genomic_DNA"/>
</dbReference>
<keyword evidence="2" id="KW-1003">Cell membrane</keyword>
<dbReference type="PANTHER" id="PTHR35007:SF2">
    <property type="entry name" value="PILUS ASSEMBLE PROTEIN"/>
    <property type="match status" value="1"/>
</dbReference>
<evidence type="ECO:0000259" key="7">
    <source>
        <dbReference type="Pfam" id="PF00482"/>
    </source>
</evidence>
<dbReference type="Proteomes" id="UP000823900">
    <property type="component" value="Unassembled WGS sequence"/>
</dbReference>
<keyword evidence="4 6" id="KW-1133">Transmembrane helix</keyword>
<dbReference type="PANTHER" id="PTHR35007">
    <property type="entry name" value="INTEGRAL MEMBRANE PROTEIN-RELATED"/>
    <property type="match status" value="1"/>
</dbReference>
<evidence type="ECO:0000313" key="8">
    <source>
        <dbReference type="EMBL" id="HJA70921.1"/>
    </source>
</evidence>
<keyword evidence="5 6" id="KW-0472">Membrane</keyword>
<comment type="subcellular location">
    <subcellularLocation>
        <location evidence="1">Cell membrane</location>
        <topology evidence="1">Multi-pass membrane protein</topology>
    </subcellularLocation>
</comment>
<evidence type="ECO:0000256" key="5">
    <source>
        <dbReference type="ARBA" id="ARBA00023136"/>
    </source>
</evidence>
<dbReference type="InterPro" id="IPR018076">
    <property type="entry name" value="T2SS_GspF_dom"/>
</dbReference>
<comment type="caution">
    <text evidence="8">The sequence shown here is derived from an EMBL/GenBank/DDBJ whole genome shotgun (WGS) entry which is preliminary data.</text>
</comment>
<reference evidence="8" key="2">
    <citation type="submission" date="2021-04" db="EMBL/GenBank/DDBJ databases">
        <authorList>
            <person name="Gilroy R."/>
        </authorList>
    </citation>
    <scope>NUCLEOTIDE SEQUENCE</scope>
    <source>
        <strain evidence="8">CHK178-16964</strain>
    </source>
</reference>
<evidence type="ECO:0000256" key="1">
    <source>
        <dbReference type="ARBA" id="ARBA00004651"/>
    </source>
</evidence>
<evidence type="ECO:0000313" key="9">
    <source>
        <dbReference type="Proteomes" id="UP000823900"/>
    </source>
</evidence>